<evidence type="ECO:0000313" key="3">
    <source>
        <dbReference type="Proteomes" id="UP000664701"/>
    </source>
</evidence>
<dbReference type="Pfam" id="PF12695">
    <property type="entry name" value="Abhydrolase_5"/>
    <property type="match status" value="1"/>
</dbReference>
<dbReference type="Gene3D" id="3.40.50.1820">
    <property type="entry name" value="alpha/beta hydrolase"/>
    <property type="match status" value="1"/>
</dbReference>
<feature type="domain" description="Alpha/beta hydrolase fold-5" evidence="1">
    <location>
        <begin position="3"/>
        <end position="112"/>
    </location>
</feature>
<gene>
    <name evidence="2" type="ORF">DOK78_000346</name>
</gene>
<protein>
    <recommendedName>
        <fullName evidence="1">Alpha/beta hydrolase fold-5 domain-containing protein</fullName>
    </recommendedName>
</protein>
<dbReference type="EMBL" id="CP147251">
    <property type="protein sequence ID" value="WYJ75770.1"/>
    <property type="molecule type" value="Genomic_DNA"/>
</dbReference>
<reference evidence="2 3" key="2">
    <citation type="submission" date="2024-03" db="EMBL/GenBank/DDBJ databases">
        <title>The Genome Sequence of Enterococcus sp. DIV2402.</title>
        <authorList>
            <consortium name="The Broad Institute Genomics Platform"/>
            <consortium name="The Broad Institute Microbial Omics Core"/>
            <consortium name="The Broad Institute Genomic Center for Infectious Diseases"/>
            <person name="Earl A."/>
            <person name="Manson A."/>
            <person name="Gilmore M."/>
            <person name="Schwartman J."/>
            <person name="Shea T."/>
            <person name="Abouelleil A."/>
            <person name="Cao P."/>
            <person name="Chapman S."/>
            <person name="Cusick C."/>
            <person name="Young S."/>
            <person name="Neafsey D."/>
            <person name="Nusbaum C."/>
            <person name="Birren B."/>
        </authorList>
    </citation>
    <scope>NUCLEOTIDE SEQUENCE [LARGE SCALE GENOMIC DNA]</scope>
    <source>
        <strain evidence="2 3">DIV2402</strain>
    </source>
</reference>
<dbReference type="Proteomes" id="UP000664701">
    <property type="component" value="Chromosome"/>
</dbReference>
<organism evidence="2 3">
    <name type="scientific">Candidatus Enterococcus lowellii</name>
    <dbReference type="NCBI Taxonomy" id="2230877"/>
    <lineage>
        <taxon>Bacteria</taxon>
        <taxon>Bacillati</taxon>
        <taxon>Bacillota</taxon>
        <taxon>Bacilli</taxon>
        <taxon>Lactobacillales</taxon>
        <taxon>Enterococcaceae</taxon>
        <taxon>Enterococcus</taxon>
    </lineage>
</organism>
<dbReference type="InterPro" id="IPR029059">
    <property type="entry name" value="AB_hydrolase_5"/>
</dbReference>
<name>A0ABZ2SLE1_9ENTE</name>
<sequence>MSTVVLGGHSLGGVIASRAASELSQENKVKGVFFLASYPDEKGNLQSFEGPVLSMTGDHDDVLNEKNYQEAKQFLPQQTEYQTIIGGNHAGFGSYGPQKGDGKSTITNQQQQIKISETLIQWLQTIEMEMP</sequence>
<evidence type="ECO:0000313" key="2">
    <source>
        <dbReference type="EMBL" id="WYJ75770.1"/>
    </source>
</evidence>
<evidence type="ECO:0000259" key="1">
    <source>
        <dbReference type="Pfam" id="PF12695"/>
    </source>
</evidence>
<accession>A0ABZ2SLE1</accession>
<reference evidence="2 3" key="1">
    <citation type="submission" date="2021-03" db="EMBL/GenBank/DDBJ databases">
        <authorList>
            <person name="Gilmore M.S."/>
            <person name="Schwartzman J."/>
            <person name="Van Tyne D."/>
            <person name="Martin M."/>
            <person name="Earl A.M."/>
            <person name="Manson A.L."/>
            <person name="Straub T."/>
            <person name="Salamzade R."/>
            <person name="Saavedra J."/>
            <person name="Lebreton F."/>
            <person name="Prichula J."/>
            <person name="Schaufler K."/>
            <person name="Gaca A."/>
            <person name="Sgardioli B."/>
            <person name="Wagenaar J."/>
            <person name="Strong T."/>
        </authorList>
    </citation>
    <scope>NUCLEOTIDE SEQUENCE [LARGE SCALE GENOMIC DNA]</scope>
    <source>
        <strain evidence="2 3">DIV2402</strain>
    </source>
</reference>
<proteinExistence type="predicted"/>
<dbReference type="InterPro" id="IPR029058">
    <property type="entry name" value="AB_hydrolase_fold"/>
</dbReference>
<keyword evidence="3" id="KW-1185">Reference proteome</keyword>
<dbReference type="SUPFAM" id="SSF53474">
    <property type="entry name" value="alpha/beta-Hydrolases"/>
    <property type="match status" value="1"/>
</dbReference>